<dbReference type="InterPro" id="IPR034660">
    <property type="entry name" value="DinB/YfiT-like"/>
</dbReference>
<evidence type="ECO:0000313" key="3">
    <source>
        <dbReference type="EMBL" id="MBM9458572.1"/>
    </source>
</evidence>
<dbReference type="InterPro" id="IPR024344">
    <property type="entry name" value="MDMPI_metal-binding"/>
</dbReference>
<dbReference type="NCBIfam" id="TIGR03083">
    <property type="entry name" value="maleylpyruvate isomerase family mycothiol-dependent enzyme"/>
    <property type="match status" value="1"/>
</dbReference>
<dbReference type="EMBL" id="JAERTX010000001">
    <property type="protein sequence ID" value="MBM9458572.1"/>
    <property type="molecule type" value="Genomic_DNA"/>
</dbReference>
<evidence type="ECO:0000259" key="1">
    <source>
        <dbReference type="Pfam" id="PF07398"/>
    </source>
</evidence>
<dbReference type="Pfam" id="PF11716">
    <property type="entry name" value="MDMPI_N"/>
    <property type="match status" value="1"/>
</dbReference>
<dbReference type="GO" id="GO:0016853">
    <property type="term" value="F:isomerase activity"/>
    <property type="evidence" value="ECO:0007669"/>
    <property type="project" value="UniProtKB-KW"/>
</dbReference>
<protein>
    <submittedName>
        <fullName evidence="3">Maleylpyruvate isomerase family mycothiol-dependent enzyme</fullName>
    </submittedName>
</protein>
<feature type="domain" description="MDMPI C-terminal" evidence="1">
    <location>
        <begin position="170"/>
        <end position="261"/>
    </location>
</feature>
<sequence length="271" mass="29067">MSDAEELTVHVDTWWRSVGDLLALLDELEPAHWQRPTDLPGWDVRAVAAHIAHLESLLAGGPEETAEVPDAPHITGPMGQFTEIGVLTRRDHTPDEIVAEIRRRTNERREQLRAAPPTDGASPAPGLFGAIGWNQRTLLRNRPLDVWMHEQDIRRAVGRPGGMDTPGAQHAADYLAEGFGFVVGKRVSPPAGTTAVLEVAGSAPVAVQVGEDGRARRLEDVPAAPTVALAMDRETFIVLAGGRRAVAQGSVVSRGDTALAEQIVARLATTP</sequence>
<name>A0A938Y3N8_9ACTN</name>
<dbReference type="RefSeq" id="WP_205289863.1">
    <property type="nucleotide sequence ID" value="NZ_CP074406.1"/>
</dbReference>
<dbReference type="GO" id="GO:0046872">
    <property type="term" value="F:metal ion binding"/>
    <property type="evidence" value="ECO:0007669"/>
    <property type="project" value="InterPro"/>
</dbReference>
<dbReference type="InterPro" id="IPR017517">
    <property type="entry name" value="Maleyloyr_isom"/>
</dbReference>
<evidence type="ECO:0000313" key="4">
    <source>
        <dbReference type="Proteomes" id="UP000663791"/>
    </source>
</evidence>
<keyword evidence="3" id="KW-0413">Isomerase</keyword>
<dbReference type="InterPro" id="IPR010872">
    <property type="entry name" value="MDMPI_C-term_domain"/>
</dbReference>
<organism evidence="3 4">
    <name type="scientific">Nocardioides faecalis</name>
    <dbReference type="NCBI Taxonomy" id="2803858"/>
    <lineage>
        <taxon>Bacteria</taxon>
        <taxon>Bacillati</taxon>
        <taxon>Actinomycetota</taxon>
        <taxon>Actinomycetes</taxon>
        <taxon>Propionibacteriales</taxon>
        <taxon>Nocardioidaceae</taxon>
        <taxon>Nocardioides</taxon>
    </lineage>
</organism>
<dbReference type="SUPFAM" id="SSF109854">
    <property type="entry name" value="DinB/YfiT-like putative metalloenzymes"/>
    <property type="match status" value="1"/>
</dbReference>
<accession>A0A938Y3N8</accession>
<dbReference type="Gene3D" id="1.20.120.450">
    <property type="entry name" value="dinb family like domain"/>
    <property type="match status" value="1"/>
</dbReference>
<reference evidence="3" key="1">
    <citation type="submission" date="2021-01" db="EMBL/GenBank/DDBJ databases">
        <title>Novel species in genus Nocardioides.</title>
        <authorList>
            <person name="Zhang G."/>
        </authorList>
    </citation>
    <scope>NUCLEOTIDE SEQUENCE</scope>
    <source>
        <strain evidence="3">Zg-536</strain>
    </source>
</reference>
<keyword evidence="4" id="KW-1185">Reference proteome</keyword>
<dbReference type="Proteomes" id="UP000663791">
    <property type="component" value="Unassembled WGS sequence"/>
</dbReference>
<dbReference type="AlphaFoldDB" id="A0A938Y3N8"/>
<proteinExistence type="predicted"/>
<gene>
    <name evidence="3" type="ORF">JK386_01510</name>
</gene>
<dbReference type="Pfam" id="PF07398">
    <property type="entry name" value="MDMPI_C"/>
    <property type="match status" value="1"/>
</dbReference>
<comment type="caution">
    <text evidence="3">The sequence shown here is derived from an EMBL/GenBank/DDBJ whole genome shotgun (WGS) entry which is preliminary data.</text>
</comment>
<evidence type="ECO:0000259" key="2">
    <source>
        <dbReference type="Pfam" id="PF11716"/>
    </source>
</evidence>
<feature type="domain" description="Mycothiol-dependent maleylpyruvate isomerase metal-binding" evidence="2">
    <location>
        <begin position="16"/>
        <end position="154"/>
    </location>
</feature>